<proteinExistence type="predicted"/>
<sequence length="227" mass="26149">PFCLEPVELRRPAAWRPGRGTMREQRRCLRSAAARCQSRTSPVCVCPLSRRGSRVFLWTTLQTRIGFPRPPNELVRVGEVRWLQDCAYDSFSDAGTTSIWQTLCEVVGGKKEIYRSRSAPLGISTLMCYWSRPDENWYALDTRRTLVYKMAFHPEQPIPVHAIPFNKLVNVKLSSHRWSHDRSDSVWFCLRLHRSVPLGAQSLPFIRNRSELALCVHRAASVARSLR</sequence>
<evidence type="ECO:0008006" key="3">
    <source>
        <dbReference type="Google" id="ProtNLM"/>
    </source>
</evidence>
<evidence type="ECO:0000313" key="2">
    <source>
        <dbReference type="Proteomes" id="UP001189429"/>
    </source>
</evidence>
<dbReference type="Proteomes" id="UP001189429">
    <property type="component" value="Unassembled WGS sequence"/>
</dbReference>
<accession>A0ABN9RJX7</accession>
<dbReference type="EMBL" id="CAUYUJ010007058">
    <property type="protein sequence ID" value="CAK0819434.1"/>
    <property type="molecule type" value="Genomic_DNA"/>
</dbReference>
<keyword evidence="2" id="KW-1185">Reference proteome</keyword>
<name>A0ABN9RJX7_9DINO</name>
<organism evidence="1 2">
    <name type="scientific">Prorocentrum cordatum</name>
    <dbReference type="NCBI Taxonomy" id="2364126"/>
    <lineage>
        <taxon>Eukaryota</taxon>
        <taxon>Sar</taxon>
        <taxon>Alveolata</taxon>
        <taxon>Dinophyceae</taxon>
        <taxon>Prorocentrales</taxon>
        <taxon>Prorocentraceae</taxon>
        <taxon>Prorocentrum</taxon>
    </lineage>
</organism>
<gene>
    <name evidence="1" type="ORF">PCOR1329_LOCUS21429</name>
</gene>
<protein>
    <recommendedName>
        <fullName evidence="3">START domain-containing protein</fullName>
    </recommendedName>
</protein>
<comment type="caution">
    <text evidence="1">The sequence shown here is derived from an EMBL/GenBank/DDBJ whole genome shotgun (WGS) entry which is preliminary data.</text>
</comment>
<reference evidence="1" key="1">
    <citation type="submission" date="2023-10" db="EMBL/GenBank/DDBJ databases">
        <authorList>
            <person name="Chen Y."/>
            <person name="Shah S."/>
            <person name="Dougan E. K."/>
            <person name="Thang M."/>
            <person name="Chan C."/>
        </authorList>
    </citation>
    <scope>NUCLEOTIDE SEQUENCE [LARGE SCALE GENOMIC DNA]</scope>
</reference>
<feature type="non-terminal residue" evidence="1">
    <location>
        <position position="1"/>
    </location>
</feature>
<evidence type="ECO:0000313" key="1">
    <source>
        <dbReference type="EMBL" id="CAK0819434.1"/>
    </source>
</evidence>